<dbReference type="AlphaFoldDB" id="A0A1H7UT46"/>
<reference evidence="1 2" key="1">
    <citation type="submission" date="2016-10" db="EMBL/GenBank/DDBJ databases">
        <authorList>
            <person name="de Groot N.N."/>
        </authorList>
    </citation>
    <scope>NUCLEOTIDE SEQUENCE [LARGE SCALE GENOMIC DNA]</scope>
    <source>
        <strain evidence="1 2">CDM_5</strain>
    </source>
</reference>
<organism evidence="1 2">
    <name type="scientific">Haloferax larsenii</name>
    <dbReference type="NCBI Taxonomy" id="302484"/>
    <lineage>
        <taxon>Archaea</taxon>
        <taxon>Methanobacteriati</taxon>
        <taxon>Methanobacteriota</taxon>
        <taxon>Stenosarchaea group</taxon>
        <taxon>Halobacteria</taxon>
        <taxon>Halobacteriales</taxon>
        <taxon>Haloferacaceae</taxon>
        <taxon>Haloferax</taxon>
    </lineage>
</organism>
<name>A0A1H7UT46_HALLR</name>
<gene>
    <name evidence="1" type="ORF">SAMN04488691_11426</name>
</gene>
<dbReference type="EMBL" id="FOAD01000014">
    <property type="protein sequence ID" value="SEM00133.1"/>
    <property type="molecule type" value="Genomic_DNA"/>
</dbReference>
<accession>A0A1H7UT46</accession>
<evidence type="ECO:0000313" key="1">
    <source>
        <dbReference type="EMBL" id="SEM00133.1"/>
    </source>
</evidence>
<protein>
    <submittedName>
        <fullName evidence="1">Uncharacterized protein</fullName>
    </submittedName>
</protein>
<proteinExistence type="predicted"/>
<sequence length="206" mass="22387">MRRQKKLIKNRRKVLKSIGASATLSVTGTGLASATDRSRFGGSVGGISYDTLTHQPGTSVSGRAKIKSDRLAGSLSIAGFSIDLSELSKSKVPKSSRAKAEYSGRFTKSKFVKDNQPLDIRIREHEDHLAGVLTRPSSKYGKLGFYIRDDRKVNISSSFDALNPDPITKNDSLEFVVPNKGVPTDSGLDRMMEIARSNAGNKGDNR</sequence>
<dbReference type="InterPro" id="IPR006311">
    <property type="entry name" value="TAT_signal"/>
</dbReference>
<dbReference type="Proteomes" id="UP000183894">
    <property type="component" value="Unassembled WGS sequence"/>
</dbReference>
<evidence type="ECO:0000313" key="2">
    <source>
        <dbReference type="Proteomes" id="UP000183894"/>
    </source>
</evidence>
<dbReference type="PROSITE" id="PS51318">
    <property type="entry name" value="TAT"/>
    <property type="match status" value="1"/>
</dbReference>
<dbReference type="RefSeq" id="WP_139198489.1">
    <property type="nucleotide sequence ID" value="NZ_FOAD01000014.1"/>
</dbReference>
<dbReference type="OrthoDB" id="179612at2157"/>